<dbReference type="KEGG" id="gsb:GSUB_06770"/>
<organism evidence="2 3">
    <name type="scientific">Geoalkalibacter subterraneus</name>
    <dbReference type="NCBI Taxonomy" id="483547"/>
    <lineage>
        <taxon>Bacteria</taxon>
        <taxon>Pseudomonadati</taxon>
        <taxon>Thermodesulfobacteriota</taxon>
        <taxon>Desulfuromonadia</taxon>
        <taxon>Desulfuromonadales</taxon>
        <taxon>Geoalkalibacteraceae</taxon>
        <taxon>Geoalkalibacter</taxon>
    </lineage>
</organism>
<dbReference type="InterPro" id="IPR049874">
    <property type="entry name" value="ROK_cs"/>
</dbReference>
<name>A0A0B5FKL6_9BACT</name>
<dbReference type="Gene3D" id="3.30.420.40">
    <property type="match status" value="2"/>
</dbReference>
<dbReference type="SUPFAM" id="SSF53067">
    <property type="entry name" value="Actin-like ATPase domain"/>
    <property type="match status" value="1"/>
</dbReference>
<dbReference type="PANTHER" id="PTHR18964">
    <property type="entry name" value="ROK (REPRESSOR, ORF, KINASE) FAMILY"/>
    <property type="match status" value="1"/>
</dbReference>
<dbReference type="InterPro" id="IPR043129">
    <property type="entry name" value="ATPase_NBD"/>
</dbReference>
<dbReference type="InterPro" id="IPR000600">
    <property type="entry name" value="ROK"/>
</dbReference>
<evidence type="ECO:0000313" key="2">
    <source>
        <dbReference type="EMBL" id="AJF07943.1"/>
    </source>
</evidence>
<dbReference type="Pfam" id="PF00480">
    <property type="entry name" value="ROK"/>
    <property type="match status" value="1"/>
</dbReference>
<gene>
    <name evidence="2" type="ORF">GSUB_06770</name>
</gene>
<dbReference type="Proteomes" id="UP000035036">
    <property type="component" value="Chromosome"/>
</dbReference>
<proteinExistence type="inferred from homology"/>
<protein>
    <recommendedName>
        <fullName evidence="4">Glucokinase</fullName>
    </recommendedName>
</protein>
<evidence type="ECO:0000313" key="3">
    <source>
        <dbReference type="Proteomes" id="UP000035036"/>
    </source>
</evidence>
<comment type="similarity">
    <text evidence="1">Belongs to the ROK (NagC/XylR) family.</text>
</comment>
<evidence type="ECO:0000256" key="1">
    <source>
        <dbReference type="ARBA" id="ARBA00006479"/>
    </source>
</evidence>
<dbReference type="PROSITE" id="PS01125">
    <property type="entry name" value="ROK"/>
    <property type="match status" value="1"/>
</dbReference>
<sequence>MQRRFLVGIDLGGTNCRMALVDGQGRVCRRERFSSRDFDHVDGLMAKIEVICREFEIAVRGAGGEIVALGAGVPGLVDYQGKVMVAPNLSWLNGVDFSARLAELGQWSVRVINDANAIAWGEHAWGAVRDNSSFLAVTLGTGVGGGLVLGGRLWVGSDGAAGEFGHVVVEPDGRPCRCGSRGCLEQYASATGILRSVREELVQGRRSSLESLDADALTALAVGRAAREGDALALDVLNEAGRRLGQGLAMIANVLNPEAVVICGGVSLSLDLMRPSLDGELSRRAFEVSARRLRIVAGELGDDAGILGAAHIAGCTDALWP</sequence>
<dbReference type="EMBL" id="CP010311">
    <property type="protein sequence ID" value="AJF07943.1"/>
    <property type="molecule type" value="Genomic_DNA"/>
</dbReference>
<dbReference type="PANTHER" id="PTHR18964:SF149">
    <property type="entry name" value="BIFUNCTIONAL UDP-N-ACETYLGLUCOSAMINE 2-EPIMERASE_N-ACETYLMANNOSAMINE KINASE"/>
    <property type="match status" value="1"/>
</dbReference>
<dbReference type="OrthoDB" id="9810372at2"/>
<accession>A0A0B5FKL6</accession>
<dbReference type="HOGENOM" id="CLU_036604_0_4_7"/>
<dbReference type="AlphaFoldDB" id="A0A0B5FKL6"/>
<reference evidence="2 3" key="1">
    <citation type="journal article" date="2015" name="Genome Announc.">
        <title>Genomes of Geoalkalibacter ferrihydriticus Z-0531T and Geoalkalibacter subterraneus Red1T, Two Haloalkaliphilic Metal-Reducing Deltaproteobacteria.</title>
        <authorList>
            <person name="Badalamenti J.P."/>
            <person name="Krajmalnik-Brown R."/>
            <person name="Torres C.I."/>
            <person name="Bond D.R."/>
        </authorList>
    </citation>
    <scope>NUCLEOTIDE SEQUENCE [LARGE SCALE GENOMIC DNA]</scope>
    <source>
        <strain evidence="2 3">Red1</strain>
    </source>
</reference>
<dbReference type="STRING" id="483547.GSUB_06770"/>
<keyword evidence="3" id="KW-1185">Reference proteome</keyword>
<evidence type="ECO:0008006" key="4">
    <source>
        <dbReference type="Google" id="ProtNLM"/>
    </source>
</evidence>